<protein>
    <submittedName>
        <fullName evidence="1">Uncharacterized protein</fullName>
    </submittedName>
</protein>
<sequence length="138" mass="15409">MSLFEKASRLKLRFPSTRGELTVEQLWDLALTAKTGSSLNSIAVDLHSELRASTQISFVDNSVQSEADKLNQLRFDIVKHIIDTRMAENKTKLDRQRLDEQRAAIREAIEAKQKEALTSGSLEDLQAQLAILDAKAAS</sequence>
<accession>A0A172Q0R3</accession>
<reference evidence="2" key="1">
    <citation type="submission" date="2016-03" db="EMBL/GenBank/DDBJ databases">
        <title>Characterization of Acinetobacter baumannii phage vB_AbaM_ME3.</title>
        <authorList>
            <person name="Buttimer C.T.H."/>
            <person name="Elbreki M."/>
            <person name="Coffey A."/>
        </authorList>
    </citation>
    <scope>NUCLEOTIDE SEQUENCE [LARGE SCALE GENOMIC DNA]</scope>
</reference>
<dbReference type="EMBL" id="KU935715">
    <property type="protein sequence ID" value="AND75444.1"/>
    <property type="molecule type" value="Genomic_DNA"/>
</dbReference>
<evidence type="ECO:0000313" key="2">
    <source>
        <dbReference type="Proteomes" id="UP000225947"/>
    </source>
</evidence>
<evidence type="ECO:0000313" key="1">
    <source>
        <dbReference type="EMBL" id="AND75444.1"/>
    </source>
</evidence>
<organism evidence="1 2">
    <name type="scientific">Acinetobacter phage vB_AbaM_ME3</name>
    <dbReference type="NCBI Taxonomy" id="1837876"/>
    <lineage>
        <taxon>Viruses</taxon>
        <taxon>Duplodnaviria</taxon>
        <taxon>Heunggongvirae</taxon>
        <taxon>Uroviricota</taxon>
        <taxon>Caudoviricetes</taxon>
        <taxon>Metrivirus</taxon>
        <taxon>Metrivirus ME3</taxon>
    </lineage>
</organism>
<dbReference type="Proteomes" id="UP000225947">
    <property type="component" value="Segment"/>
</dbReference>
<keyword evidence="2" id="KW-1185">Reference proteome</keyword>
<name>A0A172Q0R3_9CAUD</name>
<proteinExistence type="predicted"/>
<dbReference type="OrthoDB" id="15824at10239"/>
<gene>
    <name evidence="1" type="ORF">ME3_283</name>
</gene>